<evidence type="ECO:0000313" key="6">
    <source>
        <dbReference type="Proteomes" id="UP001059934"/>
    </source>
</evidence>
<evidence type="ECO:0000313" key="5">
    <source>
        <dbReference type="EMBL" id="UVW35976.1"/>
    </source>
</evidence>
<dbReference type="PROSITE" id="PS00061">
    <property type="entry name" value="ADH_SHORT"/>
    <property type="match status" value="1"/>
</dbReference>
<organism evidence="5 6">
    <name type="scientific">SAR92 clade bacterium H455</name>
    <dbReference type="NCBI Taxonomy" id="2974818"/>
    <lineage>
        <taxon>Bacteria</taxon>
        <taxon>Pseudomonadati</taxon>
        <taxon>Pseudomonadota</taxon>
        <taxon>Gammaproteobacteria</taxon>
        <taxon>Cellvibrionales</taxon>
        <taxon>Porticoccaceae</taxon>
        <taxon>SAR92 clade</taxon>
    </lineage>
</organism>
<dbReference type="Pfam" id="PF00106">
    <property type="entry name" value="adh_short"/>
    <property type="match status" value="1"/>
</dbReference>
<dbReference type="PANTHER" id="PTHR43391:SF14">
    <property type="entry name" value="DEHYDROGENASE_REDUCTASE SDR FAMILY PROTEIN 7-LIKE"/>
    <property type="match status" value="1"/>
</dbReference>
<evidence type="ECO:0000256" key="2">
    <source>
        <dbReference type="ARBA" id="ARBA00022857"/>
    </source>
</evidence>
<dbReference type="CDD" id="cd05233">
    <property type="entry name" value="SDR_c"/>
    <property type="match status" value="1"/>
</dbReference>
<comment type="similarity">
    <text evidence="1 4">Belongs to the short-chain dehydrogenases/reductases (SDR) family.</text>
</comment>
<dbReference type="PRINTS" id="PR00081">
    <property type="entry name" value="GDHRDH"/>
</dbReference>
<evidence type="ECO:0000256" key="4">
    <source>
        <dbReference type="RuleBase" id="RU000363"/>
    </source>
</evidence>
<name>A0ABY5TSD5_9GAMM</name>
<dbReference type="InterPro" id="IPR036291">
    <property type="entry name" value="NAD(P)-bd_dom_sf"/>
</dbReference>
<dbReference type="Proteomes" id="UP001059934">
    <property type="component" value="Chromosome"/>
</dbReference>
<evidence type="ECO:0000256" key="1">
    <source>
        <dbReference type="ARBA" id="ARBA00006484"/>
    </source>
</evidence>
<dbReference type="Gene3D" id="3.40.50.720">
    <property type="entry name" value="NAD(P)-binding Rossmann-like Domain"/>
    <property type="match status" value="1"/>
</dbReference>
<dbReference type="PANTHER" id="PTHR43391">
    <property type="entry name" value="RETINOL DEHYDROGENASE-RELATED"/>
    <property type="match status" value="1"/>
</dbReference>
<dbReference type="PRINTS" id="PR00080">
    <property type="entry name" value="SDRFAMILY"/>
</dbReference>
<proteinExistence type="inferred from homology"/>
<sequence length="282" mass="30569">MTDQIRIFKDATAIITGGASGIGRTMALELVSRGCTVVLADRQISLAEELAASIVADGGKAWARELNVCDYPAYQALVDETVAKTGRLDYLFNNAGIAVGGMTHELDVSDWDMSLDVNIRGVTNGVQACYKLMVEQGFGHIVNTASMAGLIPSTNAVPYSTSKFAVVGLSQALRIEAEYRGVRVSALCPGAIQTPILTGGEFGRLGSGITKEQVTKFWSAFKPMPADEFAREAIDKVAKNPALIIVPGNWARAYLTFRLLPSLWYRWSKKGMARSMHIFKQK</sequence>
<keyword evidence="3" id="KW-0560">Oxidoreductase</keyword>
<dbReference type="InterPro" id="IPR002347">
    <property type="entry name" value="SDR_fam"/>
</dbReference>
<dbReference type="InterPro" id="IPR020904">
    <property type="entry name" value="Sc_DH/Rdtase_CS"/>
</dbReference>
<reference evidence="5" key="1">
    <citation type="submission" date="2022-08" db="EMBL/GenBank/DDBJ databases">
        <title>Catabolic pathway analysis in culturable SAR92 clade bacteria reveals their overlooked roles in DMSP degradation in coastal seas.</title>
        <authorList>
            <person name="He X."/>
            <person name="Zhang X."/>
            <person name="Zhang Y."/>
        </authorList>
    </citation>
    <scope>NUCLEOTIDE SEQUENCE</scope>
    <source>
        <strain evidence="5">H455</strain>
    </source>
</reference>
<dbReference type="EMBL" id="CP103416">
    <property type="protein sequence ID" value="UVW35976.1"/>
    <property type="molecule type" value="Genomic_DNA"/>
</dbReference>
<keyword evidence="2" id="KW-0521">NADP</keyword>
<gene>
    <name evidence="5" type="ORF">NYF23_05045</name>
</gene>
<evidence type="ECO:0000256" key="3">
    <source>
        <dbReference type="ARBA" id="ARBA00023002"/>
    </source>
</evidence>
<accession>A0ABY5TSD5</accession>
<protein>
    <submittedName>
        <fullName evidence="5">SDR family oxidoreductase</fullName>
    </submittedName>
</protein>
<keyword evidence="6" id="KW-1185">Reference proteome</keyword>
<dbReference type="SUPFAM" id="SSF51735">
    <property type="entry name" value="NAD(P)-binding Rossmann-fold domains"/>
    <property type="match status" value="1"/>
</dbReference>